<dbReference type="AlphaFoldDB" id="A0A9D1G738"/>
<evidence type="ECO:0000313" key="1">
    <source>
        <dbReference type="EMBL" id="HIT16849.1"/>
    </source>
</evidence>
<gene>
    <name evidence="1" type="ORF">IAD04_00495</name>
</gene>
<dbReference type="EMBL" id="DVKI01000015">
    <property type="protein sequence ID" value="HIT16849.1"/>
    <property type="molecule type" value="Genomic_DNA"/>
</dbReference>
<reference evidence="1" key="1">
    <citation type="submission" date="2020-10" db="EMBL/GenBank/DDBJ databases">
        <authorList>
            <person name="Gilroy R."/>
        </authorList>
    </citation>
    <scope>NUCLEOTIDE SEQUENCE</scope>
    <source>
        <strain evidence="1">14508</strain>
    </source>
</reference>
<sequence length="78" mass="8732">MTKYKTVALGHLEGKTGQNADKVLAPVALKIQDEAQGGWEFINMYNMPIWVKPGCLASLFGNKGATDYFYMLVFKKED</sequence>
<comment type="caution">
    <text evidence="1">The sequence shown here is derived from an EMBL/GenBank/DDBJ whole genome shotgun (WGS) entry which is preliminary data.</text>
</comment>
<evidence type="ECO:0008006" key="3">
    <source>
        <dbReference type="Google" id="ProtNLM"/>
    </source>
</evidence>
<organism evidence="1 2">
    <name type="scientific">Candidatus Caccosoma faecigallinarum</name>
    <dbReference type="NCBI Taxonomy" id="2840720"/>
    <lineage>
        <taxon>Bacteria</taxon>
        <taxon>Bacillati</taxon>
        <taxon>Bacillota</taxon>
        <taxon>Bacillota incertae sedis</taxon>
        <taxon>Candidatus Caccosoma</taxon>
    </lineage>
</organism>
<proteinExistence type="predicted"/>
<reference evidence="1" key="2">
    <citation type="journal article" date="2021" name="PeerJ">
        <title>Extensive microbial diversity within the chicken gut microbiome revealed by metagenomics and culture.</title>
        <authorList>
            <person name="Gilroy R."/>
            <person name="Ravi A."/>
            <person name="Getino M."/>
            <person name="Pursley I."/>
            <person name="Horton D.L."/>
            <person name="Alikhan N.F."/>
            <person name="Baker D."/>
            <person name="Gharbi K."/>
            <person name="Hall N."/>
            <person name="Watson M."/>
            <person name="Adriaenssens E.M."/>
            <person name="Foster-Nyarko E."/>
            <person name="Jarju S."/>
            <person name="Secka A."/>
            <person name="Antonio M."/>
            <person name="Oren A."/>
            <person name="Chaudhuri R.R."/>
            <person name="La Ragione R."/>
            <person name="Hildebrand F."/>
            <person name="Pallen M.J."/>
        </authorList>
    </citation>
    <scope>NUCLEOTIDE SEQUENCE</scope>
    <source>
        <strain evidence="1">14508</strain>
    </source>
</reference>
<name>A0A9D1G738_9FIRM</name>
<dbReference type="Proteomes" id="UP000886893">
    <property type="component" value="Unassembled WGS sequence"/>
</dbReference>
<evidence type="ECO:0000313" key="2">
    <source>
        <dbReference type="Proteomes" id="UP000886893"/>
    </source>
</evidence>
<accession>A0A9D1G738</accession>
<protein>
    <recommendedName>
        <fullName evidence="3">DUF4177 domain-containing protein</fullName>
    </recommendedName>
</protein>